<accession>A0A484X248</accession>
<dbReference type="EMBL" id="CAADIS010000004">
    <property type="protein sequence ID" value="VFS16923.1"/>
    <property type="molecule type" value="Genomic_DNA"/>
</dbReference>
<name>A0A484X248_ECOLX</name>
<keyword evidence="1" id="KW-0812">Transmembrane</keyword>
<keyword evidence="1" id="KW-1133">Transmembrane helix</keyword>
<feature type="transmembrane region" description="Helical" evidence="1">
    <location>
        <begin position="6"/>
        <end position="28"/>
    </location>
</feature>
<gene>
    <name evidence="2" type="primary">perM_3</name>
    <name evidence="2" type="ORF">NCTC9001_01649</name>
</gene>
<dbReference type="AlphaFoldDB" id="A0A484X248"/>
<proteinExistence type="predicted"/>
<reference evidence="2 3" key="1">
    <citation type="submission" date="2019-03" db="EMBL/GenBank/DDBJ databases">
        <authorList>
            <consortium name="Pathogen Informatics"/>
        </authorList>
    </citation>
    <scope>NUCLEOTIDE SEQUENCE [LARGE SCALE GENOMIC DNA]</scope>
    <source>
        <strain evidence="2 3">NCTC9001</strain>
    </source>
</reference>
<evidence type="ECO:0000256" key="1">
    <source>
        <dbReference type="SAM" id="Phobius"/>
    </source>
</evidence>
<protein>
    <submittedName>
        <fullName evidence="2">Putative permease</fullName>
    </submittedName>
</protein>
<evidence type="ECO:0000313" key="3">
    <source>
        <dbReference type="Proteomes" id="UP000372890"/>
    </source>
</evidence>
<keyword evidence="1" id="KW-0472">Membrane</keyword>
<evidence type="ECO:0000313" key="2">
    <source>
        <dbReference type="EMBL" id="VFS16923.1"/>
    </source>
</evidence>
<dbReference type="Proteomes" id="UP000372890">
    <property type="component" value="Unassembled WGS sequence"/>
</dbReference>
<organism evidence="2 3">
    <name type="scientific">Escherichia coli</name>
    <dbReference type="NCBI Taxonomy" id="562"/>
    <lineage>
        <taxon>Bacteria</taxon>
        <taxon>Pseudomonadati</taxon>
        <taxon>Pseudomonadota</taxon>
        <taxon>Gammaproteobacteria</taxon>
        <taxon>Enterobacterales</taxon>
        <taxon>Enterobacteriaceae</taxon>
        <taxon>Escherichia</taxon>
    </lineage>
</organism>
<sequence length="61" mass="6914">MIILSVVIFGGLWGFWGVFFAIPLATLIKSRDFTPGLMGKSRKTDLQRKNFKRVLQGSEKI</sequence>